<feature type="compositionally biased region" description="Basic and acidic residues" evidence="1">
    <location>
        <begin position="67"/>
        <end position="105"/>
    </location>
</feature>
<name>A0A2T4AYX6_9HYPO</name>
<feature type="compositionally biased region" description="Basic residues" evidence="1">
    <location>
        <begin position="1"/>
        <end position="14"/>
    </location>
</feature>
<protein>
    <submittedName>
        <fullName evidence="2">Uncharacterized protein</fullName>
    </submittedName>
</protein>
<organism evidence="2 3">
    <name type="scientific">Trichoderma citrinoviride</name>
    <dbReference type="NCBI Taxonomy" id="58853"/>
    <lineage>
        <taxon>Eukaryota</taxon>
        <taxon>Fungi</taxon>
        <taxon>Dikarya</taxon>
        <taxon>Ascomycota</taxon>
        <taxon>Pezizomycotina</taxon>
        <taxon>Sordariomycetes</taxon>
        <taxon>Hypocreomycetidae</taxon>
        <taxon>Hypocreales</taxon>
        <taxon>Hypocreaceae</taxon>
        <taxon>Trichoderma</taxon>
    </lineage>
</organism>
<sequence>MPSTNRLRRHKRKNASGGAKSVVERQPVQIDNTEEPHLFDLPDSLTVVDLKSQRTMKQAWNSVSTRISRDARTSGDHRKVEHLAATETKRQNKDAPEPKGNEIKKGASQGNLMAEDGPWNSVLLSSDEERSGWTKINRDDCEAEQHAVTNARLVLHVRTDERKMPR</sequence>
<evidence type="ECO:0000313" key="3">
    <source>
        <dbReference type="Proteomes" id="UP000241546"/>
    </source>
</evidence>
<evidence type="ECO:0000313" key="2">
    <source>
        <dbReference type="EMBL" id="PTB62171.1"/>
    </source>
</evidence>
<dbReference type="AlphaFoldDB" id="A0A2T4AYX6"/>
<dbReference type="GeneID" id="36603889"/>
<evidence type="ECO:0000256" key="1">
    <source>
        <dbReference type="SAM" id="MobiDB-lite"/>
    </source>
</evidence>
<dbReference type="EMBL" id="KZ680224">
    <property type="protein sequence ID" value="PTB62171.1"/>
    <property type="molecule type" value="Genomic_DNA"/>
</dbReference>
<dbReference type="Proteomes" id="UP000241546">
    <property type="component" value="Unassembled WGS sequence"/>
</dbReference>
<feature type="region of interest" description="Disordered" evidence="1">
    <location>
        <begin position="61"/>
        <end position="119"/>
    </location>
</feature>
<proteinExistence type="predicted"/>
<accession>A0A2T4AYX6</accession>
<reference evidence="3" key="1">
    <citation type="submission" date="2016-07" db="EMBL/GenBank/DDBJ databases">
        <title>Multiple horizontal gene transfer events from other fungi enriched the ability of initially mycotrophic Trichoderma (Ascomycota) to feed on dead plant biomass.</title>
        <authorList>
            <consortium name="DOE Joint Genome Institute"/>
            <person name="Atanasova L."/>
            <person name="Chenthamara K."/>
            <person name="Zhang J."/>
            <person name="Grujic M."/>
            <person name="Henrissat B."/>
            <person name="Kuo A."/>
            <person name="Aerts A."/>
            <person name="Salamov A."/>
            <person name="Lipzen A."/>
            <person name="Labutti K."/>
            <person name="Barry K."/>
            <person name="Miao Y."/>
            <person name="Rahimi M.J."/>
            <person name="Shen Q."/>
            <person name="Grigoriev I.V."/>
            <person name="Kubicek C.P."/>
            <person name="Druzhinina I.S."/>
        </authorList>
    </citation>
    <scope>NUCLEOTIDE SEQUENCE [LARGE SCALE GENOMIC DNA]</scope>
    <source>
        <strain evidence="3">TUCIM 6016</strain>
    </source>
</reference>
<dbReference type="OrthoDB" id="4898285at2759"/>
<gene>
    <name evidence="2" type="ORF">BBK36DRAFT_1172730</name>
</gene>
<keyword evidence="3" id="KW-1185">Reference proteome</keyword>
<dbReference type="RefSeq" id="XP_024745491.1">
    <property type="nucleotide sequence ID" value="XM_024895771.1"/>
</dbReference>
<feature type="region of interest" description="Disordered" evidence="1">
    <location>
        <begin position="1"/>
        <end position="38"/>
    </location>
</feature>